<protein>
    <submittedName>
        <fullName evidence="1">Uncharacterized protein</fullName>
    </submittedName>
</protein>
<dbReference type="SUPFAM" id="SSF64496">
    <property type="entry name" value="DNA-binding domain of intron-encoded endonucleases"/>
    <property type="match status" value="1"/>
</dbReference>
<dbReference type="RefSeq" id="XP_033390780.1">
    <property type="nucleotide sequence ID" value="XM_033537777.1"/>
</dbReference>
<sequence>LIQREQYYLDLLKPEYNILRTAGSSAGYNHTEAAIELIRASSLKRRKHSDEVKARIGAGSFRLQPVIVTNIQTGVNTEFPTMTKAAEFLETYTTQVGNYIKSKKPFKGIYSITRK</sequence>
<dbReference type="GeneID" id="54295273"/>
<accession>A0A6A6AV29</accession>
<feature type="non-terminal residue" evidence="1">
    <location>
        <position position="1"/>
    </location>
</feature>
<gene>
    <name evidence="1" type="ORF">K452DRAFT_240071</name>
</gene>
<dbReference type="Proteomes" id="UP000799438">
    <property type="component" value="Unassembled WGS sequence"/>
</dbReference>
<name>A0A6A6AV29_9PEZI</name>
<keyword evidence="2" id="KW-1185">Reference proteome</keyword>
<organism evidence="1 2">
    <name type="scientific">Aplosporella prunicola CBS 121167</name>
    <dbReference type="NCBI Taxonomy" id="1176127"/>
    <lineage>
        <taxon>Eukaryota</taxon>
        <taxon>Fungi</taxon>
        <taxon>Dikarya</taxon>
        <taxon>Ascomycota</taxon>
        <taxon>Pezizomycotina</taxon>
        <taxon>Dothideomycetes</taxon>
        <taxon>Dothideomycetes incertae sedis</taxon>
        <taxon>Botryosphaeriales</taxon>
        <taxon>Aplosporellaceae</taxon>
        <taxon>Aplosporella</taxon>
    </lineage>
</organism>
<evidence type="ECO:0000313" key="1">
    <source>
        <dbReference type="EMBL" id="KAF2135058.1"/>
    </source>
</evidence>
<dbReference type="EMBL" id="ML995794">
    <property type="protein sequence ID" value="KAF2135058.1"/>
    <property type="molecule type" value="Genomic_DNA"/>
</dbReference>
<evidence type="ECO:0000313" key="2">
    <source>
        <dbReference type="Proteomes" id="UP000799438"/>
    </source>
</evidence>
<dbReference type="AlphaFoldDB" id="A0A6A6AV29"/>
<dbReference type="OrthoDB" id="3798971at2759"/>
<dbReference type="InterPro" id="IPR003647">
    <property type="entry name" value="Intron_nuc_1_rpt"/>
</dbReference>
<proteinExistence type="predicted"/>
<reference evidence="1" key="1">
    <citation type="journal article" date="2020" name="Stud. Mycol.">
        <title>101 Dothideomycetes genomes: a test case for predicting lifestyles and emergence of pathogens.</title>
        <authorList>
            <person name="Haridas S."/>
            <person name="Albert R."/>
            <person name="Binder M."/>
            <person name="Bloem J."/>
            <person name="Labutti K."/>
            <person name="Salamov A."/>
            <person name="Andreopoulos B."/>
            <person name="Baker S."/>
            <person name="Barry K."/>
            <person name="Bills G."/>
            <person name="Bluhm B."/>
            <person name="Cannon C."/>
            <person name="Castanera R."/>
            <person name="Culley D."/>
            <person name="Daum C."/>
            <person name="Ezra D."/>
            <person name="Gonzalez J."/>
            <person name="Henrissat B."/>
            <person name="Kuo A."/>
            <person name="Liang C."/>
            <person name="Lipzen A."/>
            <person name="Lutzoni F."/>
            <person name="Magnuson J."/>
            <person name="Mondo S."/>
            <person name="Nolan M."/>
            <person name="Ohm R."/>
            <person name="Pangilinan J."/>
            <person name="Park H.-J."/>
            <person name="Ramirez L."/>
            <person name="Alfaro M."/>
            <person name="Sun H."/>
            <person name="Tritt A."/>
            <person name="Yoshinaga Y."/>
            <person name="Zwiers L.-H."/>
            <person name="Turgeon B."/>
            <person name="Goodwin S."/>
            <person name="Spatafora J."/>
            <person name="Crous P."/>
            <person name="Grigoriev I."/>
        </authorList>
    </citation>
    <scope>NUCLEOTIDE SEQUENCE</scope>
    <source>
        <strain evidence="1">CBS 121167</strain>
    </source>
</reference>
<dbReference type="SMART" id="SM00497">
    <property type="entry name" value="IENR1"/>
    <property type="match status" value="1"/>
</dbReference>